<proteinExistence type="predicted"/>
<dbReference type="GO" id="GO:0005509">
    <property type="term" value="F:calcium ion binding"/>
    <property type="evidence" value="ECO:0007669"/>
    <property type="project" value="InterPro"/>
</dbReference>
<dbReference type="Pfam" id="PF08976">
    <property type="entry name" value="EF-hand_11"/>
    <property type="match status" value="1"/>
</dbReference>
<evidence type="ECO:0000313" key="7">
    <source>
        <dbReference type="EMBL" id="TPX49850.1"/>
    </source>
</evidence>
<evidence type="ECO:0000313" key="8">
    <source>
        <dbReference type="Proteomes" id="UP000317494"/>
    </source>
</evidence>
<accession>A0A507CVT2</accession>
<keyword evidence="3" id="KW-0677">Repeat</keyword>
<dbReference type="PROSITE" id="PS50222">
    <property type="entry name" value="EF_HAND_2"/>
    <property type="match status" value="2"/>
</dbReference>
<keyword evidence="2" id="KW-0479">Metal-binding</keyword>
<evidence type="ECO:0000256" key="4">
    <source>
        <dbReference type="ARBA" id="ARBA00022837"/>
    </source>
</evidence>
<evidence type="ECO:0000313" key="9">
    <source>
        <dbReference type="Proteomes" id="UP000320475"/>
    </source>
</evidence>
<sequence>MSARKLKKKRAVRQNSNVFAMFDQKQIGEFKEAFSMIDHDNDGFIDKEDLNDMLSSLGQKPTDEYLEEMVSEAPGSINFTMFLTLMGEKLSGTDSEHEILQAFECFDEKKTGVVNAELFREYMTTMGDRFTDEEIDIMFKGAPVDPATGNFNYKLWTRVLKHGE</sequence>
<dbReference type="CDD" id="cd00051">
    <property type="entry name" value="EFh"/>
    <property type="match status" value="1"/>
</dbReference>
<dbReference type="InterPro" id="IPR002048">
    <property type="entry name" value="EF_hand_dom"/>
</dbReference>
<dbReference type="STRING" id="286115.A0A507CVT2"/>
<protein>
    <recommendedName>
        <fullName evidence="5">EF-hand domain-containing protein</fullName>
    </recommendedName>
</protein>
<dbReference type="OrthoDB" id="429467at2759"/>
<reference evidence="8 9" key="1">
    <citation type="journal article" date="2019" name="Sci. Rep.">
        <title>Comparative genomics of chytrid fungi reveal insights into the obligate biotrophic and pathogenic lifestyle of Synchytrium endobioticum.</title>
        <authorList>
            <person name="van de Vossenberg B.T.L.H."/>
            <person name="Warris S."/>
            <person name="Nguyen H.D.T."/>
            <person name="van Gent-Pelzer M.P.E."/>
            <person name="Joly D.L."/>
            <person name="van de Geest H.C."/>
            <person name="Bonants P.J.M."/>
            <person name="Smith D.S."/>
            <person name="Levesque C.A."/>
            <person name="van der Lee T.A.J."/>
        </authorList>
    </citation>
    <scope>NUCLEOTIDE SEQUENCE [LARGE SCALE GENOMIC DNA]</scope>
    <source>
        <strain evidence="7 9">LEV6574</strain>
        <strain evidence="6 8">MB42</strain>
    </source>
</reference>
<keyword evidence="4" id="KW-0106">Calcium</keyword>
<dbReference type="FunFam" id="1.10.238.10:FF:000007">
    <property type="entry name" value="Putative myosin regulatory light chain sqh"/>
    <property type="match status" value="1"/>
</dbReference>
<evidence type="ECO:0000256" key="1">
    <source>
        <dbReference type="ARBA" id="ARBA00022553"/>
    </source>
</evidence>
<evidence type="ECO:0000256" key="3">
    <source>
        <dbReference type="ARBA" id="ARBA00022737"/>
    </source>
</evidence>
<dbReference type="EMBL" id="QEAN01000206">
    <property type="protein sequence ID" value="TPX43228.1"/>
    <property type="molecule type" value="Genomic_DNA"/>
</dbReference>
<dbReference type="Proteomes" id="UP000320475">
    <property type="component" value="Unassembled WGS sequence"/>
</dbReference>
<dbReference type="VEuPathDB" id="FungiDB:SeMB42_g04817"/>
<dbReference type="PANTHER" id="PTHR23049">
    <property type="entry name" value="MYOSIN REGULATORY LIGHT CHAIN 2"/>
    <property type="match status" value="1"/>
</dbReference>
<comment type="caution">
    <text evidence="6">The sequence shown here is derived from an EMBL/GenBank/DDBJ whole genome shotgun (WGS) entry which is preliminary data.</text>
</comment>
<dbReference type="SUPFAM" id="SSF47473">
    <property type="entry name" value="EF-hand"/>
    <property type="match status" value="1"/>
</dbReference>
<organism evidence="6 8">
    <name type="scientific">Synchytrium endobioticum</name>
    <dbReference type="NCBI Taxonomy" id="286115"/>
    <lineage>
        <taxon>Eukaryota</taxon>
        <taxon>Fungi</taxon>
        <taxon>Fungi incertae sedis</taxon>
        <taxon>Chytridiomycota</taxon>
        <taxon>Chytridiomycota incertae sedis</taxon>
        <taxon>Chytridiomycetes</taxon>
        <taxon>Synchytriales</taxon>
        <taxon>Synchytriaceae</taxon>
        <taxon>Synchytrium</taxon>
    </lineage>
</organism>
<evidence type="ECO:0000259" key="5">
    <source>
        <dbReference type="PROSITE" id="PS50222"/>
    </source>
</evidence>
<dbReference type="EMBL" id="QEAM01000026">
    <property type="protein sequence ID" value="TPX49850.1"/>
    <property type="molecule type" value="Genomic_DNA"/>
</dbReference>
<dbReference type="InterPro" id="IPR015070">
    <property type="entry name" value="EF_hand_DJBP"/>
</dbReference>
<dbReference type="Pfam" id="PF13499">
    <property type="entry name" value="EF-hand_7"/>
    <property type="match status" value="1"/>
</dbReference>
<name>A0A507CVT2_9FUNG</name>
<dbReference type="Gene3D" id="1.10.238.10">
    <property type="entry name" value="EF-hand"/>
    <property type="match status" value="2"/>
</dbReference>
<dbReference type="InterPro" id="IPR018247">
    <property type="entry name" value="EF_Hand_1_Ca_BS"/>
</dbReference>
<dbReference type="Proteomes" id="UP000317494">
    <property type="component" value="Unassembled WGS sequence"/>
</dbReference>
<dbReference type="AlphaFoldDB" id="A0A507CVT2"/>
<keyword evidence="1" id="KW-0597">Phosphoprotein</keyword>
<dbReference type="InterPro" id="IPR011992">
    <property type="entry name" value="EF-hand-dom_pair"/>
</dbReference>
<dbReference type="SMART" id="SM00054">
    <property type="entry name" value="EFh"/>
    <property type="match status" value="2"/>
</dbReference>
<dbReference type="InterPro" id="IPR050403">
    <property type="entry name" value="Myosin_RLC"/>
</dbReference>
<feature type="domain" description="EF-hand" evidence="5">
    <location>
        <begin position="25"/>
        <end position="60"/>
    </location>
</feature>
<dbReference type="PROSITE" id="PS00018">
    <property type="entry name" value="EF_HAND_1"/>
    <property type="match status" value="1"/>
</dbReference>
<gene>
    <name evidence="7" type="ORF">SeLEV6574_g01239</name>
    <name evidence="6" type="ORF">SeMB42_g04817</name>
</gene>
<feature type="domain" description="EF-hand" evidence="5">
    <location>
        <begin position="94"/>
        <end position="129"/>
    </location>
</feature>
<keyword evidence="8" id="KW-1185">Reference proteome</keyword>
<evidence type="ECO:0000256" key="2">
    <source>
        <dbReference type="ARBA" id="ARBA00022723"/>
    </source>
</evidence>
<evidence type="ECO:0000313" key="6">
    <source>
        <dbReference type="EMBL" id="TPX43228.1"/>
    </source>
</evidence>